<sequence>MHIAIRYESVYKAVAMSRASSNLREFSCCL</sequence>
<evidence type="ECO:0000313" key="1">
    <source>
        <dbReference type="EMBL" id="CAH2010150.1"/>
    </source>
</evidence>
<protein>
    <submittedName>
        <fullName evidence="1">Uncharacterized protein</fullName>
    </submittedName>
</protein>
<evidence type="ECO:0000313" key="2">
    <source>
        <dbReference type="Proteomes" id="UP001152888"/>
    </source>
</evidence>
<dbReference type="OrthoDB" id="43906at2759"/>
<name>A0A9P0MD38_ACAOB</name>
<organism evidence="1 2">
    <name type="scientific">Acanthoscelides obtectus</name>
    <name type="common">Bean weevil</name>
    <name type="synonym">Bruchus obtectus</name>
    <dbReference type="NCBI Taxonomy" id="200917"/>
    <lineage>
        <taxon>Eukaryota</taxon>
        <taxon>Metazoa</taxon>
        <taxon>Ecdysozoa</taxon>
        <taxon>Arthropoda</taxon>
        <taxon>Hexapoda</taxon>
        <taxon>Insecta</taxon>
        <taxon>Pterygota</taxon>
        <taxon>Neoptera</taxon>
        <taxon>Endopterygota</taxon>
        <taxon>Coleoptera</taxon>
        <taxon>Polyphaga</taxon>
        <taxon>Cucujiformia</taxon>
        <taxon>Chrysomeloidea</taxon>
        <taxon>Chrysomelidae</taxon>
        <taxon>Bruchinae</taxon>
        <taxon>Bruchini</taxon>
        <taxon>Acanthoscelides</taxon>
    </lineage>
</organism>
<reference evidence="1" key="1">
    <citation type="submission" date="2022-03" db="EMBL/GenBank/DDBJ databases">
        <authorList>
            <person name="Sayadi A."/>
        </authorList>
    </citation>
    <scope>NUCLEOTIDE SEQUENCE</scope>
</reference>
<comment type="caution">
    <text evidence="1">The sequence shown here is derived from an EMBL/GenBank/DDBJ whole genome shotgun (WGS) entry which is preliminary data.</text>
</comment>
<proteinExistence type="predicted"/>
<gene>
    <name evidence="1" type="ORF">ACAOBT_LOCUS31333</name>
</gene>
<keyword evidence="2" id="KW-1185">Reference proteome</keyword>
<dbReference type="Proteomes" id="UP001152888">
    <property type="component" value="Unassembled WGS sequence"/>
</dbReference>
<dbReference type="EMBL" id="CAKOFQ010007944">
    <property type="protein sequence ID" value="CAH2010150.1"/>
    <property type="molecule type" value="Genomic_DNA"/>
</dbReference>
<dbReference type="AlphaFoldDB" id="A0A9P0MD38"/>
<accession>A0A9P0MD38</accession>